<sequence length="175" mass="19065">MATSNSFRALEGHERLLTGRVLKDSSAAFRALLNHQHALKEQEKLFVKNHERPVATCSTHAAQIVEAVQKVADVGPALQKCSPALEDLDTRVGELDTYCSDITTKALNARAARLEAARERDAGFLNTSKELQSLQAKILSTVEDLLEQELEAYGTQLRQAATTLQPPAAVDASTQ</sequence>
<dbReference type="AlphaFoldDB" id="A9UVC8"/>
<reference evidence="1 2" key="1">
    <citation type="journal article" date="2008" name="Nature">
        <title>The genome of the choanoflagellate Monosiga brevicollis and the origin of metazoans.</title>
        <authorList>
            <consortium name="JGI Sequencing"/>
            <person name="King N."/>
            <person name="Westbrook M.J."/>
            <person name="Young S.L."/>
            <person name="Kuo A."/>
            <person name="Abedin M."/>
            <person name="Chapman J."/>
            <person name="Fairclough S."/>
            <person name="Hellsten U."/>
            <person name="Isogai Y."/>
            <person name="Letunic I."/>
            <person name="Marr M."/>
            <person name="Pincus D."/>
            <person name="Putnam N."/>
            <person name="Rokas A."/>
            <person name="Wright K.J."/>
            <person name="Zuzow R."/>
            <person name="Dirks W."/>
            <person name="Good M."/>
            <person name="Goodstein D."/>
            <person name="Lemons D."/>
            <person name="Li W."/>
            <person name="Lyons J.B."/>
            <person name="Morris A."/>
            <person name="Nichols S."/>
            <person name="Richter D.J."/>
            <person name="Salamov A."/>
            <person name="Bork P."/>
            <person name="Lim W.A."/>
            <person name="Manning G."/>
            <person name="Miller W.T."/>
            <person name="McGinnis W."/>
            <person name="Shapiro H."/>
            <person name="Tjian R."/>
            <person name="Grigoriev I.V."/>
            <person name="Rokhsar D."/>
        </authorList>
    </citation>
    <scope>NUCLEOTIDE SEQUENCE [LARGE SCALE GENOMIC DNA]</scope>
    <source>
        <strain evidence="2">MX1 / ATCC 50154</strain>
    </source>
</reference>
<evidence type="ECO:0000313" key="2">
    <source>
        <dbReference type="Proteomes" id="UP000001357"/>
    </source>
</evidence>
<gene>
    <name evidence="1" type="ORF">MONBRDRAFT_31725</name>
</gene>
<organism evidence="1 2">
    <name type="scientific">Monosiga brevicollis</name>
    <name type="common">Choanoflagellate</name>
    <dbReference type="NCBI Taxonomy" id="81824"/>
    <lineage>
        <taxon>Eukaryota</taxon>
        <taxon>Choanoflagellata</taxon>
        <taxon>Craspedida</taxon>
        <taxon>Salpingoecidae</taxon>
        <taxon>Monosiga</taxon>
    </lineage>
</organism>
<dbReference type="Proteomes" id="UP000001357">
    <property type="component" value="Unassembled WGS sequence"/>
</dbReference>
<proteinExistence type="predicted"/>
<protein>
    <recommendedName>
        <fullName evidence="3">Biogenesis of lysosome-related organelles complex 1 subunit 5</fullName>
    </recommendedName>
</protein>
<dbReference type="InParanoid" id="A9UVC8"/>
<name>A9UVC8_MONBE</name>
<dbReference type="EMBL" id="CH991546">
    <property type="protein sequence ID" value="EDQ90871.1"/>
    <property type="molecule type" value="Genomic_DNA"/>
</dbReference>
<dbReference type="RefSeq" id="XP_001744168.1">
    <property type="nucleotide sequence ID" value="XM_001744116.1"/>
</dbReference>
<accession>A9UVC8</accession>
<keyword evidence="2" id="KW-1185">Reference proteome</keyword>
<dbReference type="KEGG" id="mbr:MONBRDRAFT_31725"/>
<dbReference type="GeneID" id="5889430"/>
<evidence type="ECO:0008006" key="3">
    <source>
        <dbReference type="Google" id="ProtNLM"/>
    </source>
</evidence>
<evidence type="ECO:0000313" key="1">
    <source>
        <dbReference type="EMBL" id="EDQ90871.1"/>
    </source>
</evidence>